<accession>A0A1H6FNP5</accession>
<evidence type="ECO:0000313" key="4">
    <source>
        <dbReference type="Proteomes" id="UP000199112"/>
    </source>
</evidence>
<organism evidence="3 4">
    <name type="scientific">Natronorubrum sediminis</name>
    <dbReference type="NCBI Taxonomy" id="640943"/>
    <lineage>
        <taxon>Archaea</taxon>
        <taxon>Methanobacteriati</taxon>
        <taxon>Methanobacteriota</taxon>
        <taxon>Stenosarchaea group</taxon>
        <taxon>Halobacteria</taxon>
        <taxon>Halobacteriales</taxon>
        <taxon>Natrialbaceae</taxon>
        <taxon>Natronorubrum</taxon>
    </lineage>
</organism>
<evidence type="ECO:0000313" key="3">
    <source>
        <dbReference type="EMBL" id="SEH12527.1"/>
    </source>
</evidence>
<name>A0A1H6FNP5_9EURY</name>
<dbReference type="EMBL" id="FNWL01000001">
    <property type="protein sequence ID" value="SEH12527.1"/>
    <property type="molecule type" value="Genomic_DNA"/>
</dbReference>
<keyword evidence="1" id="KW-0472">Membrane</keyword>
<dbReference type="AlphaFoldDB" id="A0A1H6FNP5"/>
<dbReference type="OrthoDB" id="204947at2157"/>
<keyword evidence="1" id="KW-1133">Transmembrane helix</keyword>
<feature type="transmembrane region" description="Helical" evidence="1">
    <location>
        <begin position="31"/>
        <end position="51"/>
    </location>
</feature>
<feature type="domain" description="DUF7575" evidence="2">
    <location>
        <begin position="101"/>
        <end position="128"/>
    </location>
</feature>
<gene>
    <name evidence="3" type="ORF">SAMN04487967_0849</name>
</gene>
<protein>
    <recommendedName>
        <fullName evidence="2">DUF7575 domain-containing protein</fullName>
    </recommendedName>
</protein>
<dbReference type="RefSeq" id="WP_090505451.1">
    <property type="nucleotide sequence ID" value="NZ_FNWL01000001.1"/>
</dbReference>
<keyword evidence="4" id="KW-1185">Reference proteome</keyword>
<sequence length="148" mass="16458">MTWLRAMAAAGLSLFFPGAGHALLRDWFRALVFAGLYFSAVWFFFPVEQMASASSFSGMMDVVNTETDTMSQFFIMFIALFAAIDATFRALGFPPESNDQTDGPSCPECGKGLDEDLGFCHWCTTRLEPVDSEAEDVDETEREEPVHN</sequence>
<evidence type="ECO:0000259" key="2">
    <source>
        <dbReference type="Pfam" id="PF24460"/>
    </source>
</evidence>
<reference evidence="4" key="1">
    <citation type="submission" date="2016-10" db="EMBL/GenBank/DDBJ databases">
        <authorList>
            <person name="Varghese N."/>
            <person name="Submissions S."/>
        </authorList>
    </citation>
    <scope>NUCLEOTIDE SEQUENCE [LARGE SCALE GENOMIC DNA]</scope>
    <source>
        <strain evidence="4">CGMCC 1.8981</strain>
    </source>
</reference>
<feature type="transmembrane region" description="Helical" evidence="1">
    <location>
        <begin position="6"/>
        <end position="24"/>
    </location>
</feature>
<keyword evidence="1" id="KW-0812">Transmembrane</keyword>
<dbReference type="InterPro" id="IPR055997">
    <property type="entry name" value="DUF7575"/>
</dbReference>
<dbReference type="Proteomes" id="UP000199112">
    <property type="component" value="Unassembled WGS sequence"/>
</dbReference>
<proteinExistence type="predicted"/>
<feature type="transmembrane region" description="Helical" evidence="1">
    <location>
        <begin position="71"/>
        <end position="91"/>
    </location>
</feature>
<dbReference type="Pfam" id="PF24460">
    <property type="entry name" value="DUF7575"/>
    <property type="match status" value="1"/>
</dbReference>
<evidence type="ECO:0000256" key="1">
    <source>
        <dbReference type="SAM" id="Phobius"/>
    </source>
</evidence>